<dbReference type="EMBL" id="CAQQ02094028">
    <property type="status" value="NOT_ANNOTATED_CDS"/>
    <property type="molecule type" value="Genomic_DNA"/>
</dbReference>
<dbReference type="InterPro" id="IPR042510">
    <property type="entry name" value="CIP2A"/>
</dbReference>
<dbReference type="EnsemblMetazoa" id="MESCA003978-RA">
    <property type="protein sequence ID" value="MESCA003978-PA"/>
    <property type="gene ID" value="MESCA003978"/>
</dbReference>
<organism evidence="1 2">
    <name type="scientific">Megaselia scalaris</name>
    <name type="common">Humpbacked fly</name>
    <name type="synonym">Phora scalaris</name>
    <dbReference type="NCBI Taxonomy" id="36166"/>
    <lineage>
        <taxon>Eukaryota</taxon>
        <taxon>Metazoa</taxon>
        <taxon>Ecdysozoa</taxon>
        <taxon>Arthropoda</taxon>
        <taxon>Hexapoda</taxon>
        <taxon>Insecta</taxon>
        <taxon>Pterygota</taxon>
        <taxon>Neoptera</taxon>
        <taxon>Endopterygota</taxon>
        <taxon>Diptera</taxon>
        <taxon>Brachycera</taxon>
        <taxon>Muscomorpha</taxon>
        <taxon>Platypezoidea</taxon>
        <taxon>Phoridae</taxon>
        <taxon>Megaseliini</taxon>
        <taxon>Megaselia</taxon>
    </lineage>
</organism>
<sequence length="309" mass="35242">MSRKEMQRQSSLNTASYIQDFSVKSRKYLDHRNEENLVQFNRSASLLCTVKNLQDSLASTFTSLETTNFLIDMYSMLDILSPDLDVFWTCLTVVQQLLKNSKLQQGKSGTSSFIDAGLVLYIKITWEQPYLLQLIRKLVDCIYCDDFDDTIMKLATSVLINLCHKNFCVTCLLLRTVNISSLSKRILSCGVLASKLMIILAEDLDVPSSKDLEKVVTSNFHAIRDSLNTWDVPQLTHIIDFIVSSESNRDFHGAVKNYPNYEENVRDLLQHLSSRSEMEDSCDDGRKNQQACISLVCQLIKYFVTLNKG</sequence>
<reference evidence="1" key="2">
    <citation type="submission" date="2015-06" db="UniProtKB">
        <authorList>
            <consortium name="EnsemblMetazoa"/>
        </authorList>
    </citation>
    <scope>IDENTIFICATION</scope>
</reference>
<dbReference type="Proteomes" id="UP000015102">
    <property type="component" value="Unassembled WGS sequence"/>
</dbReference>
<protein>
    <submittedName>
        <fullName evidence="1">Uncharacterized protein</fullName>
    </submittedName>
</protein>
<name>T1GKF5_MEGSC</name>
<dbReference type="AlphaFoldDB" id="T1GKF5"/>
<proteinExistence type="predicted"/>
<dbReference type="PANTHER" id="PTHR23161">
    <property type="entry name" value="PROTEIN CIP2A"/>
    <property type="match status" value="1"/>
</dbReference>
<reference evidence="2" key="1">
    <citation type="submission" date="2013-02" db="EMBL/GenBank/DDBJ databases">
        <authorList>
            <person name="Hughes D."/>
        </authorList>
    </citation>
    <scope>NUCLEOTIDE SEQUENCE</scope>
    <source>
        <strain>Durham</strain>
        <strain evidence="2">NC isolate 2 -- Noor lab</strain>
    </source>
</reference>
<evidence type="ECO:0000313" key="2">
    <source>
        <dbReference type="Proteomes" id="UP000015102"/>
    </source>
</evidence>
<dbReference type="PANTHER" id="PTHR23161:SF2">
    <property type="entry name" value="PROTEIN CIP2A"/>
    <property type="match status" value="1"/>
</dbReference>
<accession>T1GKF5</accession>
<dbReference type="HOGENOM" id="CLU_901047_0_0_1"/>
<dbReference type="STRING" id="36166.T1GKF5"/>
<keyword evidence="2" id="KW-1185">Reference proteome</keyword>
<evidence type="ECO:0000313" key="1">
    <source>
        <dbReference type="EnsemblMetazoa" id="MESCA003978-PA"/>
    </source>
</evidence>